<evidence type="ECO:0000313" key="2">
    <source>
        <dbReference type="Proteomes" id="UP000266934"/>
    </source>
</evidence>
<organism evidence="1 2">
    <name type="scientific">Blastochloris tepida</name>
    <dbReference type="NCBI Taxonomy" id="2233851"/>
    <lineage>
        <taxon>Bacteria</taxon>
        <taxon>Pseudomonadati</taxon>
        <taxon>Pseudomonadota</taxon>
        <taxon>Alphaproteobacteria</taxon>
        <taxon>Hyphomicrobiales</taxon>
        <taxon>Blastochloridaceae</taxon>
        <taxon>Blastochloris</taxon>
    </lineage>
</organism>
<dbReference type="Proteomes" id="UP000266934">
    <property type="component" value="Chromosome"/>
</dbReference>
<gene>
    <name evidence="1" type="ORF">BLTE_15930</name>
</gene>
<reference evidence="1 2" key="1">
    <citation type="submission" date="2018-08" db="EMBL/GenBank/DDBJ databases">
        <title>Complete genome sequencing of Blastochloris tepida GI.</title>
        <authorList>
            <person name="Tsukatani Y."/>
            <person name="Mori H."/>
        </authorList>
    </citation>
    <scope>NUCLEOTIDE SEQUENCE [LARGE SCALE GENOMIC DNA]</scope>
    <source>
        <strain evidence="1 2">GI</strain>
    </source>
</reference>
<dbReference type="KEGG" id="blag:BLTE_15930"/>
<dbReference type="EMBL" id="AP018907">
    <property type="protein sequence ID" value="BBF92908.1"/>
    <property type="molecule type" value="Genomic_DNA"/>
</dbReference>
<keyword evidence="2" id="KW-1185">Reference proteome</keyword>
<name>A0A348G025_9HYPH</name>
<sequence>MNAHSKTETPDPLECFPLLRPPIDPEAITSTADLSFAMSNVYLDVRALAWMQQLITSAFAEPDTVQEMREPLTNDRIDLFVTASNMLTKELLERVHFLGHIHMRSLESGGATERGCP</sequence>
<evidence type="ECO:0000313" key="1">
    <source>
        <dbReference type="EMBL" id="BBF92908.1"/>
    </source>
</evidence>
<dbReference type="RefSeq" id="WP_126399119.1">
    <property type="nucleotide sequence ID" value="NZ_AP018907.1"/>
</dbReference>
<protein>
    <submittedName>
        <fullName evidence="1">Uncharacterized protein</fullName>
    </submittedName>
</protein>
<accession>A0A348G025</accession>
<proteinExistence type="predicted"/>
<dbReference type="AlphaFoldDB" id="A0A348G025"/>